<accession>A0A4R2PJ78</accession>
<dbReference type="PROSITE" id="PS50110">
    <property type="entry name" value="RESPONSE_REGULATORY"/>
    <property type="match status" value="1"/>
</dbReference>
<dbReference type="InterPro" id="IPR038377">
    <property type="entry name" value="Na/Glc_symporter_sf"/>
</dbReference>
<keyword evidence="8" id="KW-0418">Kinase</keyword>
<feature type="transmembrane region" description="Helical" evidence="12">
    <location>
        <begin position="164"/>
        <end position="181"/>
    </location>
</feature>
<keyword evidence="7 12" id="KW-0812">Transmembrane</keyword>
<gene>
    <name evidence="15" type="ORF">EV659_104239</name>
</gene>
<dbReference type="GO" id="GO:0000155">
    <property type="term" value="F:phosphorelay sensor kinase activity"/>
    <property type="evidence" value="ECO:0007669"/>
    <property type="project" value="InterPro"/>
</dbReference>
<dbReference type="CDD" id="cd10322">
    <property type="entry name" value="SLC5sbd"/>
    <property type="match status" value="1"/>
</dbReference>
<feature type="transmembrane region" description="Helical" evidence="12">
    <location>
        <begin position="460"/>
        <end position="479"/>
    </location>
</feature>
<evidence type="ECO:0000313" key="16">
    <source>
        <dbReference type="Proteomes" id="UP000295399"/>
    </source>
</evidence>
<name>A0A4R2PJ78_RHOSA</name>
<dbReference type="EMBL" id="SLXO01000004">
    <property type="protein sequence ID" value="TCP35387.1"/>
    <property type="molecule type" value="Genomic_DNA"/>
</dbReference>
<dbReference type="PROSITE" id="PS50283">
    <property type="entry name" value="NA_SOLUT_SYMP_3"/>
    <property type="match status" value="1"/>
</dbReference>
<proteinExistence type="inferred from homology"/>
<evidence type="ECO:0000256" key="3">
    <source>
        <dbReference type="ARBA" id="ARBA00006434"/>
    </source>
</evidence>
<keyword evidence="5 11" id="KW-0597">Phosphoprotein</keyword>
<dbReference type="InterPro" id="IPR003661">
    <property type="entry name" value="HisK_dim/P_dom"/>
</dbReference>
<dbReference type="PRINTS" id="PR00344">
    <property type="entry name" value="BCTRLSENSOR"/>
</dbReference>
<dbReference type="InterPro" id="IPR011006">
    <property type="entry name" value="CheY-like_superfamily"/>
</dbReference>
<dbReference type="InterPro" id="IPR003594">
    <property type="entry name" value="HATPase_dom"/>
</dbReference>
<dbReference type="EC" id="2.7.13.3" evidence="4"/>
<feature type="transmembrane region" description="Helical" evidence="12">
    <location>
        <begin position="252"/>
        <end position="275"/>
    </location>
</feature>
<evidence type="ECO:0000256" key="11">
    <source>
        <dbReference type="PROSITE-ProRule" id="PRU00169"/>
    </source>
</evidence>
<dbReference type="SMART" id="SM00387">
    <property type="entry name" value="HATPase_c"/>
    <property type="match status" value="1"/>
</dbReference>
<feature type="transmembrane region" description="Helical" evidence="12">
    <location>
        <begin position="44"/>
        <end position="67"/>
    </location>
</feature>
<comment type="similarity">
    <text evidence="3">Belongs to the sodium:solute symporter (SSF) (TC 2.A.21) family.</text>
</comment>
<organism evidence="15 16">
    <name type="scientific">Rhodothalassium salexigens DSM 2132</name>
    <dbReference type="NCBI Taxonomy" id="1188247"/>
    <lineage>
        <taxon>Bacteria</taxon>
        <taxon>Pseudomonadati</taxon>
        <taxon>Pseudomonadota</taxon>
        <taxon>Alphaproteobacteria</taxon>
        <taxon>Rhodothalassiales</taxon>
        <taxon>Rhodothalassiaceae</taxon>
        <taxon>Rhodothalassium</taxon>
    </lineage>
</organism>
<feature type="domain" description="Response regulatory" evidence="14">
    <location>
        <begin position="1045"/>
        <end position="1161"/>
    </location>
</feature>
<dbReference type="GO" id="GO:0022857">
    <property type="term" value="F:transmembrane transporter activity"/>
    <property type="evidence" value="ECO:0007669"/>
    <property type="project" value="InterPro"/>
</dbReference>
<feature type="transmembrane region" description="Helical" evidence="12">
    <location>
        <begin position="499"/>
        <end position="520"/>
    </location>
</feature>
<dbReference type="InterPro" id="IPR001734">
    <property type="entry name" value="Na/solute_symporter"/>
</dbReference>
<dbReference type="SUPFAM" id="SSF47384">
    <property type="entry name" value="Homodimeric domain of signal transducing histidine kinase"/>
    <property type="match status" value="1"/>
</dbReference>
<dbReference type="SMART" id="SM00388">
    <property type="entry name" value="HisKA"/>
    <property type="match status" value="1"/>
</dbReference>
<evidence type="ECO:0000256" key="1">
    <source>
        <dbReference type="ARBA" id="ARBA00000085"/>
    </source>
</evidence>
<feature type="transmembrane region" description="Helical" evidence="12">
    <location>
        <begin position="430"/>
        <end position="453"/>
    </location>
</feature>
<dbReference type="Pfam" id="PF02518">
    <property type="entry name" value="HATPase_c"/>
    <property type="match status" value="1"/>
</dbReference>
<dbReference type="OrthoDB" id="9764438at2"/>
<dbReference type="AlphaFoldDB" id="A0A4R2PJ78"/>
<feature type="transmembrane region" description="Helical" evidence="12">
    <location>
        <begin position="296"/>
        <end position="319"/>
    </location>
</feature>
<feature type="domain" description="Histidine kinase" evidence="13">
    <location>
        <begin position="805"/>
        <end position="1024"/>
    </location>
</feature>
<dbReference type="SUPFAM" id="SSF52172">
    <property type="entry name" value="CheY-like"/>
    <property type="match status" value="1"/>
</dbReference>
<dbReference type="GO" id="GO:0009927">
    <property type="term" value="F:histidine phosphotransfer kinase activity"/>
    <property type="evidence" value="ECO:0007669"/>
    <property type="project" value="TreeGrafter"/>
</dbReference>
<dbReference type="PROSITE" id="PS50109">
    <property type="entry name" value="HIS_KIN"/>
    <property type="match status" value="1"/>
</dbReference>
<dbReference type="InterPro" id="IPR001789">
    <property type="entry name" value="Sig_transdc_resp-reg_receiver"/>
</dbReference>
<feature type="modified residue" description="4-aspartylphosphate" evidence="11">
    <location>
        <position position="1095"/>
    </location>
</feature>
<feature type="transmembrane region" description="Helical" evidence="12">
    <location>
        <begin position="73"/>
        <end position="91"/>
    </location>
</feature>
<feature type="transmembrane region" description="Helical" evidence="12">
    <location>
        <begin position="119"/>
        <end position="138"/>
    </location>
</feature>
<evidence type="ECO:0000259" key="13">
    <source>
        <dbReference type="PROSITE" id="PS50109"/>
    </source>
</evidence>
<keyword evidence="9 12" id="KW-1133">Transmembrane helix</keyword>
<reference evidence="15 16" key="1">
    <citation type="submission" date="2019-03" db="EMBL/GenBank/DDBJ databases">
        <title>Genomic Encyclopedia of Type Strains, Phase IV (KMG-IV): sequencing the most valuable type-strain genomes for metagenomic binning, comparative biology and taxonomic classification.</title>
        <authorList>
            <person name="Goeker M."/>
        </authorList>
    </citation>
    <scope>NUCLEOTIDE SEQUENCE [LARGE SCALE GENOMIC DNA]</scope>
    <source>
        <strain evidence="15 16">DSM 2132</strain>
    </source>
</reference>
<keyword evidence="10 12" id="KW-0472">Membrane</keyword>
<dbReference type="Gene3D" id="3.30.450.20">
    <property type="entry name" value="PAS domain"/>
    <property type="match status" value="1"/>
</dbReference>
<evidence type="ECO:0000256" key="8">
    <source>
        <dbReference type="ARBA" id="ARBA00022777"/>
    </source>
</evidence>
<comment type="caution">
    <text evidence="15">The sequence shown here is derived from an EMBL/GenBank/DDBJ whole genome shotgun (WGS) entry which is preliminary data.</text>
</comment>
<dbReference type="InterPro" id="IPR035965">
    <property type="entry name" value="PAS-like_dom_sf"/>
</dbReference>
<evidence type="ECO:0000256" key="9">
    <source>
        <dbReference type="ARBA" id="ARBA00022989"/>
    </source>
</evidence>
<dbReference type="Pfam" id="PF12860">
    <property type="entry name" value="PAS_7"/>
    <property type="match status" value="1"/>
</dbReference>
<evidence type="ECO:0000313" key="15">
    <source>
        <dbReference type="EMBL" id="TCP35387.1"/>
    </source>
</evidence>
<dbReference type="Gene3D" id="3.40.50.2300">
    <property type="match status" value="1"/>
</dbReference>
<dbReference type="CDD" id="cd00075">
    <property type="entry name" value="HATPase"/>
    <property type="match status" value="1"/>
</dbReference>
<dbReference type="Gene3D" id="1.20.1730.10">
    <property type="entry name" value="Sodium/glucose cotransporter"/>
    <property type="match status" value="1"/>
</dbReference>
<dbReference type="Pfam" id="PF00512">
    <property type="entry name" value="HisKA"/>
    <property type="match status" value="1"/>
</dbReference>
<evidence type="ECO:0000256" key="10">
    <source>
        <dbReference type="ARBA" id="ARBA00023136"/>
    </source>
</evidence>
<protein>
    <recommendedName>
        <fullName evidence="4">histidine kinase</fullName>
        <ecNumber evidence="4">2.7.13.3</ecNumber>
    </recommendedName>
</protein>
<dbReference type="InterPro" id="IPR004358">
    <property type="entry name" value="Sig_transdc_His_kin-like_C"/>
</dbReference>
<keyword evidence="6" id="KW-0808">Transferase</keyword>
<dbReference type="Proteomes" id="UP000295399">
    <property type="component" value="Unassembled WGS sequence"/>
</dbReference>
<evidence type="ECO:0000256" key="5">
    <source>
        <dbReference type="ARBA" id="ARBA00022553"/>
    </source>
</evidence>
<keyword evidence="16" id="KW-1185">Reference proteome</keyword>
<dbReference type="RefSeq" id="WP_132708281.1">
    <property type="nucleotide sequence ID" value="NZ_JACIGF010000004.1"/>
</dbReference>
<dbReference type="GO" id="GO:0005886">
    <property type="term" value="C:plasma membrane"/>
    <property type="evidence" value="ECO:0007669"/>
    <property type="project" value="TreeGrafter"/>
</dbReference>
<comment type="subcellular location">
    <subcellularLocation>
        <location evidence="2">Membrane</location>
        <topology evidence="2">Multi-pass membrane protein</topology>
    </subcellularLocation>
</comment>
<dbReference type="CDD" id="cd00082">
    <property type="entry name" value="HisKA"/>
    <property type="match status" value="1"/>
</dbReference>
<evidence type="ECO:0000259" key="14">
    <source>
        <dbReference type="PROSITE" id="PS50110"/>
    </source>
</evidence>
<evidence type="ECO:0000256" key="7">
    <source>
        <dbReference type="ARBA" id="ARBA00022692"/>
    </source>
</evidence>
<dbReference type="PANTHER" id="PTHR43047">
    <property type="entry name" value="TWO-COMPONENT HISTIDINE PROTEIN KINASE"/>
    <property type="match status" value="1"/>
</dbReference>
<dbReference type="SMART" id="SM00448">
    <property type="entry name" value="REC"/>
    <property type="match status" value="1"/>
</dbReference>
<dbReference type="SUPFAM" id="SSF55874">
    <property type="entry name" value="ATPase domain of HSP90 chaperone/DNA topoisomerase II/histidine kinase"/>
    <property type="match status" value="1"/>
</dbReference>
<feature type="transmembrane region" description="Helical" evidence="12">
    <location>
        <begin position="339"/>
        <end position="363"/>
    </location>
</feature>
<evidence type="ECO:0000256" key="6">
    <source>
        <dbReference type="ARBA" id="ARBA00022679"/>
    </source>
</evidence>
<dbReference type="PANTHER" id="PTHR43047:SF9">
    <property type="entry name" value="HISTIDINE KINASE"/>
    <property type="match status" value="1"/>
</dbReference>
<dbReference type="Gene3D" id="3.30.565.10">
    <property type="entry name" value="Histidine kinase-like ATPase, C-terminal domain"/>
    <property type="match status" value="1"/>
</dbReference>
<dbReference type="InParanoid" id="A0A4R2PJ78"/>
<comment type="catalytic activity">
    <reaction evidence="1">
        <text>ATP + protein L-histidine = ADP + protein N-phospho-L-histidine.</text>
        <dbReference type="EC" id="2.7.13.3"/>
    </reaction>
</comment>
<dbReference type="Gene3D" id="1.10.287.130">
    <property type="match status" value="1"/>
</dbReference>
<feature type="transmembrane region" description="Helical" evidence="12">
    <location>
        <begin position="193"/>
        <end position="219"/>
    </location>
</feature>
<evidence type="ECO:0000256" key="4">
    <source>
        <dbReference type="ARBA" id="ARBA00012438"/>
    </source>
</evidence>
<dbReference type="FunFam" id="3.30.565.10:FF:000049">
    <property type="entry name" value="Two-component sensor histidine kinase"/>
    <property type="match status" value="1"/>
</dbReference>
<dbReference type="SUPFAM" id="SSF55785">
    <property type="entry name" value="PYP-like sensor domain (PAS domain)"/>
    <property type="match status" value="1"/>
</dbReference>
<evidence type="ECO:0000256" key="12">
    <source>
        <dbReference type="SAM" id="Phobius"/>
    </source>
</evidence>
<dbReference type="InterPro" id="IPR036890">
    <property type="entry name" value="HATPase_C_sf"/>
</dbReference>
<feature type="transmembrane region" description="Helical" evidence="12">
    <location>
        <begin position="6"/>
        <end position="23"/>
    </location>
</feature>
<dbReference type="InterPro" id="IPR036097">
    <property type="entry name" value="HisK_dim/P_sf"/>
</dbReference>
<feature type="transmembrane region" description="Helical" evidence="12">
    <location>
        <begin position="408"/>
        <end position="424"/>
    </location>
</feature>
<dbReference type="InterPro" id="IPR005467">
    <property type="entry name" value="His_kinase_dom"/>
</dbReference>
<dbReference type="Pfam" id="PF00072">
    <property type="entry name" value="Response_reg"/>
    <property type="match status" value="1"/>
</dbReference>
<evidence type="ECO:0000256" key="2">
    <source>
        <dbReference type="ARBA" id="ARBA00004141"/>
    </source>
</evidence>
<sequence>MNAVWAIAAAAAYAAALFGLASWTDRRTARATAGTAGPLRGTGLVYALSLAVYCTSWTFFGAVGTAARDGWDYLPIYLGPLLLFTLGLPLVRRLVRAAKAQNASSIADFLSARYGKSQGVATAVTVSAVIAALPYIALQLKSVAMSFAVLTDGPGVAGPDAGDASLMVALALAAFAILFGTRNPDMTASNRGMIWAIAAESAFKLAALVAVAGFAWAWLAMPEGAAQQAPIPPPDDPFGLTALGPPRLDLDFITLTLLAVGAMLCLPRQFHVMVVESDPPGDRRPTAGLRTARWLVPIYMALTALVVPPIAAAGMALGPTGGPADLFVLSLPVAQGQDLLALIAFLGGFSAATGMVVVSSVALSNMITSDLVAPMILRDRRYRQPTDPAASDRPGPPLARTLLASRRLAILGILVAAHLFQQGMQAGESLAQQGLLAFAAVAQFTPALIGGLFWRRGNRVGVLVGLGLGMALWFVMLMLPAYTGAAAPLGPWPGLDPLTLGVAVALAANTAGYVAGSLLARPRLVDRVQAAAVLAAEGGGRPRLEGPRGYTRAEDLITLMERCLGEARAREAIGAFELVAGRPYAADDPVDGPLMAFAEGQLARLLGASSARLLIGSALEGRSVPLEDVVALIDETSQKLQFNRELLQATLEHLSQGVSVVDQDMRLVAWNTTYKTMFALPDHLVTVGRPIADIIRYNVLRSGVEVGELDAHVARRLDHMRAGNAHAQERPLPDGRVIRLQGNPMPGGGYVTSFSDVTADKHTQNALQDAKATLEQRVAARTAEAEAARIQAERATQSKTRFLAAASHDLLQPLNAARLFTSALEEEVRGRIPAAERLAASIDQSIASADRLLKALLDISKLDAGGLQPSVSAVPLSAVLDGLTNEFSALAHHKGLTFRTVPTRAWVTTDRDLLQSVLQNLISNAVRYTPRGKVLVGCRRRGDTVAIQVLDTGPGIPADKRDEIFEEFRRLDDPGDGTGEGSEKGLGLGLAITRRIASLLGHGLALASTPGRGTCFTVSVPVAQAAEPRPLPIRRAGGQALRGLRVLCLDNDPDVLDGLAALLDRWQATPLLAADEAAALAACAKTGPPDLMLLDYRLDGGLSGPVVYDRLAAAWGHGPPAALVSAEHSAEVTDAAAARGLPVLGKPVPPASLRALLVQLTRTAAE</sequence>